<dbReference type="OrthoDB" id="8650434at2"/>
<proteinExistence type="predicted"/>
<dbReference type="Proteomes" id="UP000298656">
    <property type="component" value="Chromosome 1"/>
</dbReference>
<dbReference type="EMBL" id="CP040077">
    <property type="protein sequence ID" value="QCP50691.1"/>
    <property type="molecule type" value="Genomic_DNA"/>
</dbReference>
<name>A0A4P8IRA9_9BURK</name>
<dbReference type="PANTHER" id="PTHR40459">
    <property type="entry name" value="CONSERVED HYPOTHETICAL ALANINE AND LEUCINE RICH PROTEIN"/>
    <property type="match status" value="1"/>
</dbReference>
<evidence type="ECO:0000313" key="3">
    <source>
        <dbReference type="EMBL" id="QCP50691.1"/>
    </source>
</evidence>
<gene>
    <name evidence="3" type="ORF">FAZ95_16925</name>
</gene>
<feature type="domain" description="DUF2520" evidence="2">
    <location>
        <begin position="141"/>
        <end position="269"/>
    </location>
</feature>
<protein>
    <submittedName>
        <fullName evidence="3">DUF2520 domain-containing protein</fullName>
    </submittedName>
</protein>
<dbReference type="InterPro" id="IPR037108">
    <property type="entry name" value="TM1727-like_C_sf"/>
</dbReference>
<dbReference type="InterPro" id="IPR018931">
    <property type="entry name" value="DUF2520"/>
</dbReference>
<dbReference type="InterPro" id="IPR036291">
    <property type="entry name" value="NAD(P)-bd_dom_sf"/>
</dbReference>
<dbReference type="InterPro" id="IPR019665">
    <property type="entry name" value="OxRdtase/DH_put_Rossmann_dom"/>
</dbReference>
<keyword evidence="4" id="KW-1185">Reference proteome</keyword>
<organism evidence="3 4">
    <name type="scientific">Trinickia violacea</name>
    <dbReference type="NCBI Taxonomy" id="2571746"/>
    <lineage>
        <taxon>Bacteria</taxon>
        <taxon>Pseudomonadati</taxon>
        <taxon>Pseudomonadota</taxon>
        <taxon>Betaproteobacteria</taxon>
        <taxon>Burkholderiales</taxon>
        <taxon>Burkholderiaceae</taxon>
        <taxon>Trinickia</taxon>
    </lineage>
</organism>
<dbReference type="KEGG" id="tvl:FAZ95_16925"/>
<sequence>MPLSSAPRIGFIGAGRLARCLATGFARAGYPVTAVASRSPQSTRDLVQQVGQGNAADDPQQVIDAADIVFLTVPDDSIGTMANTLRFDAANAHSKALVHCSGASPVELLAPARAQGALTGGFHPLYLFSGSPADIERIAGCSVTIEADSELAGALSALARAISCHPLTIPHGTRMLYHGAAHYAASFALCALSECVELWRTLGFSEDESLRALLPMLAGTIETARDKGLANALAGPVSRGDTGVVEKQLALFETMGGDHATLYALLTRRAVALARQRTKPPASIDAIDAAVEASLERSLPQVQAPRKP</sequence>
<evidence type="ECO:0000259" key="1">
    <source>
        <dbReference type="Pfam" id="PF10727"/>
    </source>
</evidence>
<dbReference type="PANTHER" id="PTHR40459:SF1">
    <property type="entry name" value="CONSERVED HYPOTHETICAL ALANINE AND LEUCINE RICH PROTEIN"/>
    <property type="match status" value="1"/>
</dbReference>
<dbReference type="Gene3D" id="1.10.1040.20">
    <property type="entry name" value="ProC-like, C-terminal domain"/>
    <property type="match status" value="1"/>
</dbReference>
<dbReference type="Pfam" id="PF10728">
    <property type="entry name" value="DUF2520"/>
    <property type="match status" value="1"/>
</dbReference>
<dbReference type="AlphaFoldDB" id="A0A4P8IRA9"/>
<dbReference type="InterPro" id="IPR008927">
    <property type="entry name" value="6-PGluconate_DH-like_C_sf"/>
</dbReference>
<evidence type="ECO:0000313" key="4">
    <source>
        <dbReference type="Proteomes" id="UP000298656"/>
    </source>
</evidence>
<dbReference type="SUPFAM" id="SSF51735">
    <property type="entry name" value="NAD(P)-binding Rossmann-fold domains"/>
    <property type="match status" value="1"/>
</dbReference>
<dbReference type="RefSeq" id="WP_137333502.1">
    <property type="nucleotide sequence ID" value="NZ_CP040077.1"/>
</dbReference>
<dbReference type="SUPFAM" id="SSF48179">
    <property type="entry name" value="6-phosphogluconate dehydrogenase C-terminal domain-like"/>
    <property type="match status" value="1"/>
</dbReference>
<accession>A0A4P8IRA9</accession>
<dbReference type="Pfam" id="PF10727">
    <property type="entry name" value="Rossmann-like"/>
    <property type="match status" value="1"/>
</dbReference>
<reference evidence="3 4" key="1">
    <citation type="submission" date="2019-05" db="EMBL/GenBank/DDBJ databases">
        <title>Burkholderia sp. DHOD12, isolated from subtropical forest soil.</title>
        <authorList>
            <person name="Gao Z.-H."/>
            <person name="Qiu L.-H."/>
        </authorList>
    </citation>
    <scope>NUCLEOTIDE SEQUENCE [LARGE SCALE GENOMIC DNA]</scope>
    <source>
        <strain evidence="3 4">DHOD12</strain>
    </source>
</reference>
<feature type="domain" description="Putative oxidoreductase/dehydrogenase Rossmann-like" evidence="1">
    <location>
        <begin position="8"/>
        <end position="124"/>
    </location>
</feature>
<dbReference type="Gene3D" id="3.40.50.720">
    <property type="entry name" value="NAD(P)-binding Rossmann-like Domain"/>
    <property type="match status" value="1"/>
</dbReference>
<evidence type="ECO:0000259" key="2">
    <source>
        <dbReference type="Pfam" id="PF10728"/>
    </source>
</evidence>